<protein>
    <submittedName>
        <fullName evidence="9">Transporter svop-1</fullName>
    </submittedName>
</protein>
<feature type="transmembrane region" description="Helical" evidence="6">
    <location>
        <begin position="184"/>
        <end position="207"/>
    </location>
</feature>
<evidence type="ECO:0000256" key="4">
    <source>
        <dbReference type="ARBA" id="ARBA00022989"/>
    </source>
</evidence>
<evidence type="ECO:0000256" key="5">
    <source>
        <dbReference type="ARBA" id="ARBA00023136"/>
    </source>
</evidence>
<dbReference type="AlphaFoldDB" id="A0A8B8IRR4"/>
<feature type="transmembrane region" description="Helical" evidence="6">
    <location>
        <begin position="480"/>
        <end position="504"/>
    </location>
</feature>
<accession>A0A8B8IRR4</accession>
<feature type="transmembrane region" description="Helical" evidence="6">
    <location>
        <begin position="425"/>
        <end position="443"/>
    </location>
</feature>
<keyword evidence="8" id="KW-1185">Reference proteome</keyword>
<feature type="transmembrane region" description="Helical" evidence="6">
    <location>
        <begin position="510"/>
        <end position="528"/>
    </location>
</feature>
<keyword evidence="4 6" id="KW-1133">Transmembrane helix</keyword>
<evidence type="ECO:0000256" key="3">
    <source>
        <dbReference type="ARBA" id="ARBA00022692"/>
    </source>
</evidence>
<feature type="transmembrane region" description="Helical" evidence="6">
    <location>
        <begin position="127"/>
        <end position="148"/>
    </location>
</feature>
<evidence type="ECO:0000313" key="9">
    <source>
        <dbReference type="RefSeq" id="XP_026498436.2"/>
    </source>
</evidence>
<dbReference type="PANTHER" id="PTHR23511">
    <property type="entry name" value="SYNAPTIC VESICLE GLYCOPROTEIN 2"/>
    <property type="match status" value="1"/>
</dbReference>
<dbReference type="RefSeq" id="XP_026498436.2">
    <property type="nucleotide sequence ID" value="XM_026642651.2"/>
</dbReference>
<dbReference type="InterPro" id="IPR020846">
    <property type="entry name" value="MFS_dom"/>
</dbReference>
<organism evidence="8 9">
    <name type="scientific">Vanessa tameamea</name>
    <name type="common">Kamehameha butterfly</name>
    <dbReference type="NCBI Taxonomy" id="334116"/>
    <lineage>
        <taxon>Eukaryota</taxon>
        <taxon>Metazoa</taxon>
        <taxon>Ecdysozoa</taxon>
        <taxon>Arthropoda</taxon>
        <taxon>Hexapoda</taxon>
        <taxon>Insecta</taxon>
        <taxon>Pterygota</taxon>
        <taxon>Neoptera</taxon>
        <taxon>Endopterygota</taxon>
        <taxon>Lepidoptera</taxon>
        <taxon>Glossata</taxon>
        <taxon>Ditrysia</taxon>
        <taxon>Papilionoidea</taxon>
        <taxon>Nymphalidae</taxon>
        <taxon>Nymphalinae</taxon>
        <taxon>Vanessa</taxon>
    </lineage>
</organism>
<dbReference type="Proteomes" id="UP001652626">
    <property type="component" value="Chromosome 12"/>
</dbReference>
<proteinExistence type="predicted"/>
<name>A0A8B8IRR4_VANTA</name>
<evidence type="ECO:0000256" key="1">
    <source>
        <dbReference type="ARBA" id="ARBA00004141"/>
    </source>
</evidence>
<keyword evidence="3 6" id="KW-0812">Transmembrane</keyword>
<evidence type="ECO:0000256" key="2">
    <source>
        <dbReference type="ARBA" id="ARBA00022448"/>
    </source>
</evidence>
<dbReference type="PANTHER" id="PTHR23511:SF35">
    <property type="entry name" value="MAJOR FACILITATOR SUPERFAMILY (MFS) PROFILE DOMAIN-CONTAINING PROTEIN"/>
    <property type="match status" value="1"/>
</dbReference>
<feature type="transmembrane region" description="Helical" evidence="6">
    <location>
        <begin position="154"/>
        <end position="172"/>
    </location>
</feature>
<evidence type="ECO:0000259" key="7">
    <source>
        <dbReference type="PROSITE" id="PS50850"/>
    </source>
</evidence>
<feature type="transmembrane region" description="Helical" evidence="6">
    <location>
        <begin position="322"/>
        <end position="342"/>
    </location>
</feature>
<evidence type="ECO:0000313" key="8">
    <source>
        <dbReference type="Proteomes" id="UP001652626"/>
    </source>
</evidence>
<feature type="transmembrane region" description="Helical" evidence="6">
    <location>
        <begin position="397"/>
        <end position="418"/>
    </location>
</feature>
<dbReference type="SUPFAM" id="SSF103473">
    <property type="entry name" value="MFS general substrate transporter"/>
    <property type="match status" value="1"/>
</dbReference>
<dbReference type="Gene3D" id="1.20.1250.20">
    <property type="entry name" value="MFS general substrate transporter like domains"/>
    <property type="match status" value="1"/>
</dbReference>
<dbReference type="GeneID" id="113402411"/>
<evidence type="ECO:0000256" key="6">
    <source>
        <dbReference type="SAM" id="Phobius"/>
    </source>
</evidence>
<feature type="domain" description="Major facilitator superfamily (MFS) profile" evidence="7">
    <location>
        <begin position="60"/>
        <end position="533"/>
    </location>
</feature>
<dbReference type="InterPro" id="IPR011701">
    <property type="entry name" value="MFS"/>
</dbReference>
<dbReference type="GO" id="GO:0022857">
    <property type="term" value="F:transmembrane transporter activity"/>
    <property type="evidence" value="ECO:0007669"/>
    <property type="project" value="InterPro"/>
</dbReference>
<reference evidence="9" key="1">
    <citation type="submission" date="2025-08" db="UniProtKB">
        <authorList>
            <consortium name="RefSeq"/>
        </authorList>
    </citation>
    <scope>IDENTIFICATION</scope>
    <source>
        <tissue evidence="9">Whole body</tissue>
    </source>
</reference>
<comment type="subcellular location">
    <subcellularLocation>
        <location evidence="1">Membrane</location>
        <topology evidence="1">Multi-pass membrane protein</topology>
    </subcellularLocation>
</comment>
<keyword evidence="2" id="KW-0813">Transport</keyword>
<sequence>MGDILYITPEVSRHRIAYSCFIISSFVKVKIMELNKEKHGKCTFEDALDISGFGKYNYSMLILCCFLILAMYIDIFGFSVLLPSVSCDMSLTTAQQGLLSAVPLIGIMVSSYAWGLCADTMGRRKTLLIAMPIGALFNLVASIAPNYISLCVLKFFSAGFSSSANAAAFVLLGETIPRAHRSRFMFLMASATMVGQLAICIPALPVFQLKFHIELPALAMEYRPWRLLMQILSIPGLIGITGMFFLNESPKFLLSKGLEDKSVDVLKKMYHYNTGLDHDNYPVKSVCLDNSEIKWTTDTSFLRRMWNQTAPLFKPPLLQNSLKLYCILLCAYMTSTGFTMWVPTMTNAYFNGDDVTGKTFCEVASAAARRSSQYARVTSNVTIDCDNVFKPMTLYAVMVYSGLCGLLNLVLTFIVGYLGKKKTTLLVFIVTVTCGIFLLFVRVPMLSIFLFYMFPYVALILGNINTYLVELNPTYLRGMATCLSVVVARGFGFVSVQLIATLLVDHCTPMMSGYIVLVLIGLATACFLPPDTKATTETLPTTQNEVKLDSNVSLNTIDQRKERH</sequence>
<dbReference type="Pfam" id="PF07690">
    <property type="entry name" value="MFS_1"/>
    <property type="match status" value="1"/>
</dbReference>
<feature type="transmembrane region" description="Helical" evidence="6">
    <location>
        <begin position="94"/>
        <end position="115"/>
    </location>
</feature>
<dbReference type="OrthoDB" id="433512at2759"/>
<feature type="transmembrane region" description="Helical" evidence="6">
    <location>
        <begin position="227"/>
        <end position="246"/>
    </location>
</feature>
<keyword evidence="5 6" id="KW-0472">Membrane</keyword>
<dbReference type="GO" id="GO:0016020">
    <property type="term" value="C:membrane"/>
    <property type="evidence" value="ECO:0007669"/>
    <property type="project" value="UniProtKB-SubCell"/>
</dbReference>
<dbReference type="InterPro" id="IPR036259">
    <property type="entry name" value="MFS_trans_sf"/>
</dbReference>
<dbReference type="PROSITE" id="PS50850">
    <property type="entry name" value="MFS"/>
    <property type="match status" value="1"/>
</dbReference>
<feature type="transmembrane region" description="Helical" evidence="6">
    <location>
        <begin position="449"/>
        <end position="468"/>
    </location>
</feature>
<feature type="transmembrane region" description="Helical" evidence="6">
    <location>
        <begin position="60"/>
        <end position="82"/>
    </location>
</feature>
<gene>
    <name evidence="9" type="primary">LOC113402411</name>
</gene>